<proteinExistence type="predicted"/>
<dbReference type="GO" id="GO:0016747">
    <property type="term" value="F:acyltransferase activity, transferring groups other than amino-acyl groups"/>
    <property type="evidence" value="ECO:0007669"/>
    <property type="project" value="TreeGrafter"/>
</dbReference>
<protein>
    <submittedName>
        <fullName evidence="2">Spermidine hydroxycinnamoyl transferase</fullName>
    </submittedName>
</protein>
<keyword evidence="1 2" id="KW-0808">Transferase</keyword>
<dbReference type="OMA" id="IWEAVSA"/>
<dbReference type="Gene3D" id="3.30.559.10">
    <property type="entry name" value="Chloramphenicol acetyltransferase-like domain"/>
    <property type="match status" value="2"/>
</dbReference>
<sequence>MSSARAQHADSNNAADKTNALAPPVVELVSRTRLFPEDHTSSGVRETPLSILDNFSVRFSLVHAAWYYDNPAGREGAFSPHTLLYSLRKTLNAYPQWAGQLQWIPYDPSRGQRIGRVCISYGSPADPGIEVILAHCTTPMSAHVADGQTRIKAGVWCADHFSTAQVLLPTNIALWDSPVCEGRPGVSVQLTTFACGGVSIALRIAHALADATSLFQFVNDWAAIHRAVLDGCTLPVPAPVFNPRLLDKACLEDKDGAEPDPNVIHPVRSLPVDTPGNASPTCSSMTSAPRGPGACTDLTARAPRMPWAEWKIVAPASAHYHICFTPTEIQEIWEAVSADTPARTRISRLDALLAFIWSLITRARSVPDADDSAPARMVVAIGVRARLVPRLPDAFLGSPILLSLISLPGAEVAASPGAGAAAIRNTVSQYTSEAIGAVLNMACQSNSQRFWRAFLGKRYTTVTSWVGLGGYKLDFGGGLPRYVDPVIPGIDGCIHVMEAGPSTGGVDSSARRGTGDRWYDEPVCLSLHLATEVMDRLLLDPQLRKYRDE</sequence>
<dbReference type="InterPro" id="IPR023213">
    <property type="entry name" value="CAT-like_dom_sf"/>
</dbReference>
<comment type="caution">
    <text evidence="2">The sequence shown here is derived from an EMBL/GenBank/DDBJ whole genome shotgun (WGS) entry which is preliminary data.</text>
</comment>
<accession>A0A1M2V7Z2</accession>
<keyword evidence="3" id="KW-1185">Reference proteome</keyword>
<dbReference type="InterPro" id="IPR050317">
    <property type="entry name" value="Plant_Fungal_Acyltransferase"/>
</dbReference>
<dbReference type="PANTHER" id="PTHR31642:SF310">
    <property type="entry name" value="FATTY ALCOHOL:CAFFEOYL-COA ACYLTRANSFERASE"/>
    <property type="match status" value="1"/>
</dbReference>
<dbReference type="OrthoDB" id="444127at2759"/>
<evidence type="ECO:0000313" key="2">
    <source>
        <dbReference type="EMBL" id="OJT03673.1"/>
    </source>
</evidence>
<gene>
    <name evidence="2" type="ORF">TRAPUB_5701</name>
</gene>
<dbReference type="Proteomes" id="UP000184267">
    <property type="component" value="Unassembled WGS sequence"/>
</dbReference>
<dbReference type="EMBL" id="MNAD01001602">
    <property type="protein sequence ID" value="OJT03673.1"/>
    <property type="molecule type" value="Genomic_DNA"/>
</dbReference>
<dbReference type="GO" id="GO:0044550">
    <property type="term" value="P:secondary metabolite biosynthetic process"/>
    <property type="evidence" value="ECO:0007669"/>
    <property type="project" value="TreeGrafter"/>
</dbReference>
<dbReference type="PANTHER" id="PTHR31642">
    <property type="entry name" value="TRICHOTHECENE 3-O-ACETYLTRANSFERASE"/>
    <property type="match status" value="1"/>
</dbReference>
<reference evidence="2 3" key="1">
    <citation type="submission" date="2016-10" db="EMBL/GenBank/DDBJ databases">
        <title>Genome sequence of the basidiomycete white-rot fungus Trametes pubescens.</title>
        <authorList>
            <person name="Makela M.R."/>
            <person name="Granchi Z."/>
            <person name="Peng M."/>
            <person name="De Vries R.P."/>
            <person name="Grigoriev I."/>
            <person name="Riley R."/>
            <person name="Hilden K."/>
        </authorList>
    </citation>
    <scope>NUCLEOTIDE SEQUENCE [LARGE SCALE GENOMIC DNA]</scope>
    <source>
        <strain evidence="2 3">FBCC735</strain>
    </source>
</reference>
<evidence type="ECO:0000256" key="1">
    <source>
        <dbReference type="ARBA" id="ARBA00022679"/>
    </source>
</evidence>
<name>A0A1M2V7Z2_TRAPU</name>
<dbReference type="AlphaFoldDB" id="A0A1M2V7Z2"/>
<dbReference type="STRING" id="154538.A0A1M2V7Z2"/>
<dbReference type="Pfam" id="PF02458">
    <property type="entry name" value="Transferase"/>
    <property type="match status" value="2"/>
</dbReference>
<organism evidence="2 3">
    <name type="scientific">Trametes pubescens</name>
    <name type="common">White-rot fungus</name>
    <dbReference type="NCBI Taxonomy" id="154538"/>
    <lineage>
        <taxon>Eukaryota</taxon>
        <taxon>Fungi</taxon>
        <taxon>Dikarya</taxon>
        <taxon>Basidiomycota</taxon>
        <taxon>Agaricomycotina</taxon>
        <taxon>Agaricomycetes</taxon>
        <taxon>Polyporales</taxon>
        <taxon>Polyporaceae</taxon>
        <taxon>Trametes</taxon>
    </lineage>
</organism>
<evidence type="ECO:0000313" key="3">
    <source>
        <dbReference type="Proteomes" id="UP000184267"/>
    </source>
</evidence>